<proteinExistence type="predicted"/>
<comment type="caution">
    <text evidence="2">The sequence shown here is derived from an EMBL/GenBank/DDBJ whole genome shotgun (WGS) entry which is preliminary data.</text>
</comment>
<dbReference type="Proteomes" id="UP000480684">
    <property type="component" value="Unassembled WGS sequence"/>
</dbReference>
<keyword evidence="3" id="KW-1185">Reference proteome</keyword>
<keyword evidence="1" id="KW-0732">Signal</keyword>
<sequence length="111" mass="12610">MIRCFRVVAVSLVLMGVVAPAWADWRHDDPWRRHHRPPPVHAPPGAWMPGPPPPFASGRRVVYVEPPLWAVPASPVYMDVFGRTCRDYRTQGYFGYGSACLMPDGVWRVVR</sequence>
<dbReference type="EMBL" id="JAAIYP010000036">
    <property type="protein sequence ID" value="NFV80317.1"/>
    <property type="molecule type" value="Genomic_DNA"/>
</dbReference>
<evidence type="ECO:0000256" key="1">
    <source>
        <dbReference type="SAM" id="SignalP"/>
    </source>
</evidence>
<protein>
    <submittedName>
        <fullName evidence="2">Uncharacterized protein</fullName>
    </submittedName>
</protein>
<name>A0A7C9QU17_9PROT</name>
<evidence type="ECO:0000313" key="2">
    <source>
        <dbReference type="EMBL" id="NFV80317.1"/>
    </source>
</evidence>
<evidence type="ECO:0000313" key="3">
    <source>
        <dbReference type="Proteomes" id="UP000480684"/>
    </source>
</evidence>
<organism evidence="2 3">
    <name type="scientific">Magnetospirillum aberrantis SpK</name>
    <dbReference type="NCBI Taxonomy" id="908842"/>
    <lineage>
        <taxon>Bacteria</taxon>
        <taxon>Pseudomonadati</taxon>
        <taxon>Pseudomonadota</taxon>
        <taxon>Alphaproteobacteria</taxon>
        <taxon>Rhodospirillales</taxon>
        <taxon>Rhodospirillaceae</taxon>
        <taxon>Magnetospirillum</taxon>
    </lineage>
</organism>
<feature type="signal peptide" evidence="1">
    <location>
        <begin position="1"/>
        <end position="23"/>
    </location>
</feature>
<gene>
    <name evidence="2" type="ORF">G4223_09355</name>
</gene>
<reference evidence="2 3" key="1">
    <citation type="submission" date="2020-02" db="EMBL/GenBank/DDBJ databases">
        <authorList>
            <person name="Dziuba M."/>
            <person name="Kuznetsov B."/>
            <person name="Mardanov A."/>
            <person name="Ravin N."/>
            <person name="Grouzdev D."/>
        </authorList>
    </citation>
    <scope>NUCLEOTIDE SEQUENCE [LARGE SCALE GENOMIC DNA]</scope>
    <source>
        <strain evidence="2 3">SpK</strain>
    </source>
</reference>
<accession>A0A7C9QU17</accession>
<feature type="chain" id="PRO_5028797840" evidence="1">
    <location>
        <begin position="24"/>
        <end position="111"/>
    </location>
</feature>
<dbReference type="AlphaFoldDB" id="A0A7C9QU17"/>
<dbReference type="RefSeq" id="WP_163678347.1">
    <property type="nucleotide sequence ID" value="NZ_JAAIYP010000036.1"/>
</dbReference>